<dbReference type="InterPro" id="IPR032075">
    <property type="entry name" value="PI-PLC-C1"/>
</dbReference>
<dbReference type="RefSeq" id="XP_069227237.1">
    <property type="nucleotide sequence ID" value="XM_069375873.1"/>
</dbReference>
<dbReference type="AlphaFoldDB" id="A0AB34KJA6"/>
<dbReference type="CDD" id="cd08589">
    <property type="entry name" value="PI-PLCc_SaPLC1_like"/>
    <property type="match status" value="1"/>
</dbReference>
<feature type="chain" id="PRO_5044274135" evidence="1">
    <location>
        <begin position="22"/>
        <end position="413"/>
    </location>
</feature>
<sequence>MSYKRGIIVLISIFFICSVYQYSVASSEAKGTPNMKRSMMMASMAGLSQAALVEYGRNHSEIRMNQIQVVGTHNSYHREINITTERAAFEEFHDNEKNLYYSHADLDLQLDQQSVRSLELDLHSDVNGGLYADPLLWRMANLTNVTIPFHDPNMTKPGLKVFHVTDGDPHSVCHTFLECLWQLKGWSDNHPNHLPILIDLELKMEAPACGKGGVCAEEALNWTLPRILNVDSEIRSVLPPSQLIVPDDVRQGNLTLEESVLQHGWPTLASSRGKFMFFFDNEPDSGPPGLYSGEGHESLQNRTVFTNGVEGQPDAAFIKKNDPTDTAELQRLVRKGYIIRTRADVPLDTVLSRDTSMRDLAFESAAQIVSTDYPAYGMSSRWDWDYAVQLPGRAVARCNPVSAPEWCEDSALE</sequence>
<dbReference type="Pfam" id="PF16670">
    <property type="entry name" value="PI-PLC-C1"/>
    <property type="match status" value="1"/>
</dbReference>
<reference evidence="2 3" key="1">
    <citation type="journal article" date="2020" name="Microbiol. Resour. Announc.">
        <title>Draft Genome Sequence of a Cladosporium Species Isolated from the Mesophotic Ascidian Didemnum maculosum.</title>
        <authorList>
            <person name="Gioti A."/>
            <person name="Siaperas R."/>
            <person name="Nikolaivits E."/>
            <person name="Le Goff G."/>
            <person name="Ouazzani J."/>
            <person name="Kotoulas G."/>
            <person name="Topakas E."/>
        </authorList>
    </citation>
    <scope>NUCLEOTIDE SEQUENCE [LARGE SCALE GENOMIC DNA]</scope>
    <source>
        <strain evidence="2 3">TM138-S3</strain>
    </source>
</reference>
<dbReference type="GO" id="GO:0008081">
    <property type="term" value="F:phosphoric diester hydrolase activity"/>
    <property type="evidence" value="ECO:0007669"/>
    <property type="project" value="InterPro"/>
</dbReference>
<keyword evidence="3" id="KW-1185">Reference proteome</keyword>
<gene>
    <name evidence="2" type="ORF">WHR41_07268</name>
</gene>
<dbReference type="Proteomes" id="UP000803884">
    <property type="component" value="Unassembled WGS sequence"/>
</dbReference>
<dbReference type="Gene3D" id="3.20.20.190">
    <property type="entry name" value="Phosphatidylinositol (PI) phosphodiesterase"/>
    <property type="match status" value="1"/>
</dbReference>
<evidence type="ECO:0000256" key="1">
    <source>
        <dbReference type="SAM" id="SignalP"/>
    </source>
</evidence>
<dbReference type="EMBL" id="JAAQHG020000028">
    <property type="protein sequence ID" value="KAL1584131.1"/>
    <property type="molecule type" value="Genomic_DNA"/>
</dbReference>
<keyword evidence="1" id="KW-0732">Signal</keyword>
<dbReference type="SUPFAM" id="SSF51695">
    <property type="entry name" value="PLC-like phosphodiesterases"/>
    <property type="match status" value="1"/>
</dbReference>
<proteinExistence type="predicted"/>
<accession>A0AB34KJA6</accession>
<evidence type="ECO:0000313" key="2">
    <source>
        <dbReference type="EMBL" id="KAL1584131.1"/>
    </source>
</evidence>
<name>A0AB34KJA6_9PEZI</name>
<dbReference type="GeneID" id="96008711"/>
<feature type="signal peptide" evidence="1">
    <location>
        <begin position="1"/>
        <end position="21"/>
    </location>
</feature>
<comment type="caution">
    <text evidence="2">The sequence shown here is derived from an EMBL/GenBank/DDBJ whole genome shotgun (WGS) entry which is preliminary data.</text>
</comment>
<dbReference type="GO" id="GO:0006629">
    <property type="term" value="P:lipid metabolic process"/>
    <property type="evidence" value="ECO:0007669"/>
    <property type="project" value="InterPro"/>
</dbReference>
<organism evidence="2 3">
    <name type="scientific">Cladosporium halotolerans</name>
    <dbReference type="NCBI Taxonomy" id="1052096"/>
    <lineage>
        <taxon>Eukaryota</taxon>
        <taxon>Fungi</taxon>
        <taxon>Dikarya</taxon>
        <taxon>Ascomycota</taxon>
        <taxon>Pezizomycotina</taxon>
        <taxon>Dothideomycetes</taxon>
        <taxon>Dothideomycetidae</taxon>
        <taxon>Cladosporiales</taxon>
        <taxon>Cladosporiaceae</taxon>
        <taxon>Cladosporium</taxon>
    </lineage>
</organism>
<evidence type="ECO:0000313" key="3">
    <source>
        <dbReference type="Proteomes" id="UP000803884"/>
    </source>
</evidence>
<protein>
    <submittedName>
        <fullName evidence="2">Uncharacterized protein</fullName>
    </submittedName>
</protein>
<dbReference type="InterPro" id="IPR017946">
    <property type="entry name" value="PLC-like_Pdiesterase_TIM-brl"/>
</dbReference>